<comment type="caution">
    <text evidence="5">The sequence shown here is derived from an EMBL/GenBank/DDBJ whole genome shotgun (WGS) entry which is preliminary data.</text>
</comment>
<dbReference type="RefSeq" id="WP_344057888.1">
    <property type="nucleotide sequence ID" value="NZ_BAAAPU010000003.1"/>
</dbReference>
<evidence type="ECO:0000256" key="1">
    <source>
        <dbReference type="ARBA" id="ARBA00008520"/>
    </source>
</evidence>
<evidence type="ECO:0000313" key="5">
    <source>
        <dbReference type="EMBL" id="GAA1967207.1"/>
    </source>
</evidence>
<dbReference type="Pfam" id="PF01547">
    <property type="entry name" value="SBP_bac_1"/>
    <property type="match status" value="1"/>
</dbReference>
<organism evidence="5 6">
    <name type="scientific">Terrabacter lapilli</name>
    <dbReference type="NCBI Taxonomy" id="436231"/>
    <lineage>
        <taxon>Bacteria</taxon>
        <taxon>Bacillati</taxon>
        <taxon>Actinomycetota</taxon>
        <taxon>Actinomycetes</taxon>
        <taxon>Micrococcales</taxon>
        <taxon>Intrasporangiaceae</taxon>
        <taxon>Terrabacter</taxon>
    </lineage>
</organism>
<dbReference type="Gene3D" id="3.40.190.10">
    <property type="entry name" value="Periplasmic binding protein-like II"/>
    <property type="match status" value="1"/>
</dbReference>
<gene>
    <name evidence="5" type="ORF">GCM10009817_03870</name>
</gene>
<dbReference type="PANTHER" id="PTHR30061:SF50">
    <property type="entry name" value="MALTOSE_MALTODEXTRIN-BINDING PERIPLASMIC PROTEIN"/>
    <property type="match status" value="1"/>
</dbReference>
<evidence type="ECO:0000313" key="6">
    <source>
        <dbReference type="Proteomes" id="UP001500013"/>
    </source>
</evidence>
<name>A0ABN2RDD4_9MICO</name>
<dbReference type="PANTHER" id="PTHR30061">
    <property type="entry name" value="MALTOSE-BINDING PERIPLASMIC PROTEIN"/>
    <property type="match status" value="1"/>
</dbReference>
<keyword evidence="6" id="KW-1185">Reference proteome</keyword>
<accession>A0ABN2RDD4</accession>
<dbReference type="InterPro" id="IPR006059">
    <property type="entry name" value="SBP"/>
</dbReference>
<evidence type="ECO:0000256" key="2">
    <source>
        <dbReference type="ARBA" id="ARBA00022448"/>
    </source>
</evidence>
<proteinExistence type="inferred from homology"/>
<keyword evidence="2" id="KW-0813">Transport</keyword>
<evidence type="ECO:0008006" key="7">
    <source>
        <dbReference type="Google" id="ProtNLM"/>
    </source>
</evidence>
<reference evidence="5 6" key="1">
    <citation type="journal article" date="2019" name="Int. J. Syst. Evol. Microbiol.">
        <title>The Global Catalogue of Microorganisms (GCM) 10K type strain sequencing project: providing services to taxonomists for standard genome sequencing and annotation.</title>
        <authorList>
            <consortium name="The Broad Institute Genomics Platform"/>
            <consortium name="The Broad Institute Genome Sequencing Center for Infectious Disease"/>
            <person name="Wu L."/>
            <person name="Ma J."/>
        </authorList>
    </citation>
    <scope>NUCLEOTIDE SEQUENCE [LARGE SCALE GENOMIC DNA]</scope>
    <source>
        <strain evidence="5 6">JCM 15628</strain>
    </source>
</reference>
<comment type="similarity">
    <text evidence="1">Belongs to the bacterial solute-binding protein 1 family.</text>
</comment>
<feature type="signal peptide" evidence="4">
    <location>
        <begin position="1"/>
        <end position="21"/>
    </location>
</feature>
<dbReference type="Proteomes" id="UP001500013">
    <property type="component" value="Unassembled WGS sequence"/>
</dbReference>
<dbReference type="PROSITE" id="PS51257">
    <property type="entry name" value="PROKAR_LIPOPROTEIN"/>
    <property type="match status" value="1"/>
</dbReference>
<dbReference type="SUPFAM" id="SSF53850">
    <property type="entry name" value="Periplasmic binding protein-like II"/>
    <property type="match status" value="1"/>
</dbReference>
<dbReference type="EMBL" id="BAAAPU010000003">
    <property type="protein sequence ID" value="GAA1967207.1"/>
    <property type="molecule type" value="Genomic_DNA"/>
</dbReference>
<feature type="chain" id="PRO_5045235250" description="Carbohydrate ABC transporter substrate-binding protein (CUT1 family)" evidence="4">
    <location>
        <begin position="22"/>
        <end position="420"/>
    </location>
</feature>
<evidence type="ECO:0000256" key="4">
    <source>
        <dbReference type="SAM" id="SignalP"/>
    </source>
</evidence>
<keyword evidence="3 4" id="KW-0732">Signal</keyword>
<sequence>MRARTTRGAAVLALATTGALALSACGGGGFSSGTSNNAPQSSAKGPVKLTVMIGSSGDAETAAVKKATDAWAKKSGNTVEVIAASDLGQQLGQAFASTTPPDVFYTDASKVGTFAKAGNLYAYGDQVKDANFLPALVQTFTYDNKFYCAPKDYSTLALVINPELWSKAGLTDADIPKDWAGLETVAKKLTSGKVTGLVMGNDVNRSGAFIKQAGGWIVSPDGKTMTATSAPAKEGLAEVQKLMKEGVLKFSSDTSPATGWGGEALGKGVAAMTIEGNWISGAKKDYPNLKYKVVELPAGPAGKGTLLFSNCWGIAAKSQHQAQAVELVKSLITTDQQMAFADAFGVMPSTQEGAKAFAQKYPESQAFVAGGQYAQGPVNLPGFDDVMAKFNSQLATLGKGGNPNAWLEELQKNGTAALAG</sequence>
<protein>
    <recommendedName>
        <fullName evidence="7">Carbohydrate ABC transporter substrate-binding protein (CUT1 family)</fullName>
    </recommendedName>
</protein>
<evidence type="ECO:0000256" key="3">
    <source>
        <dbReference type="ARBA" id="ARBA00022729"/>
    </source>
</evidence>